<dbReference type="AlphaFoldDB" id="A0A6B2LLK6"/>
<feature type="domain" description="MIR" evidence="3">
    <location>
        <begin position="53"/>
        <end position="108"/>
    </location>
</feature>
<evidence type="ECO:0000256" key="2">
    <source>
        <dbReference type="ARBA" id="ARBA00022737"/>
    </source>
</evidence>
<evidence type="ECO:0000256" key="1">
    <source>
        <dbReference type="ARBA" id="ARBA00022729"/>
    </source>
</evidence>
<protein>
    <recommendedName>
        <fullName evidence="3">MIR domain-containing protein</fullName>
    </recommendedName>
</protein>
<dbReference type="Pfam" id="PF02815">
    <property type="entry name" value="MIR"/>
    <property type="match status" value="1"/>
</dbReference>
<evidence type="ECO:0000313" key="4">
    <source>
        <dbReference type="EMBL" id="NDV37710.1"/>
    </source>
</evidence>
<dbReference type="Gene3D" id="2.80.10.50">
    <property type="match status" value="1"/>
</dbReference>
<dbReference type="EMBL" id="GIBP01008741">
    <property type="protein sequence ID" value="NDV37710.1"/>
    <property type="molecule type" value="Transcribed_RNA"/>
</dbReference>
<accession>A0A6B2LLK6</accession>
<name>A0A6B2LLK6_9EUKA</name>
<dbReference type="PANTHER" id="PTHR46809:SF2">
    <property type="entry name" value="GH21273P"/>
    <property type="match status" value="1"/>
</dbReference>
<reference evidence="4" key="1">
    <citation type="journal article" date="2020" name="J. Eukaryot. Microbiol.">
        <title>De novo Sequencing, Assembly and Annotation of the Transcriptome for the Free-Living Testate Amoeba Arcella intermedia.</title>
        <authorList>
            <person name="Ribeiro G.M."/>
            <person name="Porfirio-Sousa A.L."/>
            <person name="Maurer-Alcala X.X."/>
            <person name="Katz L.A."/>
            <person name="Lahr D.J.G."/>
        </authorList>
    </citation>
    <scope>NUCLEOTIDE SEQUENCE</scope>
</reference>
<dbReference type="PROSITE" id="PS50919">
    <property type="entry name" value="MIR"/>
    <property type="match status" value="2"/>
</dbReference>
<sequence>MKNGAFGAFRLHSHSVNYGTGSGQQSVTGYNGRDDPNSLWLVKGPHGKDCVPGTAVAKGATIRLEHHATGKNLHSHLHSSPLSKQQEVSCYGENNTGDTGDNWEVRITTDYWMRGAEVRFQHSDTGKWLSMTGNAFGSPIHGQKEIVCSQHNHDQAKWSTEEGFYFPRNKEF</sequence>
<dbReference type="InterPro" id="IPR036300">
    <property type="entry name" value="MIR_dom_sf"/>
</dbReference>
<keyword evidence="2" id="KW-0677">Repeat</keyword>
<dbReference type="PANTHER" id="PTHR46809">
    <property type="entry name" value="STROMAL CELL-DERIVED FACTOR 2-LIKE PROTEIN"/>
    <property type="match status" value="1"/>
</dbReference>
<feature type="domain" description="MIR" evidence="3">
    <location>
        <begin position="109"/>
        <end position="163"/>
    </location>
</feature>
<keyword evidence="1" id="KW-0732">Signal</keyword>
<evidence type="ECO:0000259" key="3">
    <source>
        <dbReference type="PROSITE" id="PS50919"/>
    </source>
</evidence>
<dbReference type="SUPFAM" id="SSF82109">
    <property type="entry name" value="MIR domain"/>
    <property type="match status" value="1"/>
</dbReference>
<dbReference type="SMART" id="SM00472">
    <property type="entry name" value="MIR"/>
    <property type="match status" value="3"/>
</dbReference>
<proteinExistence type="predicted"/>
<dbReference type="InterPro" id="IPR016093">
    <property type="entry name" value="MIR_motif"/>
</dbReference>
<organism evidence="4">
    <name type="scientific">Arcella intermedia</name>
    <dbReference type="NCBI Taxonomy" id="1963864"/>
    <lineage>
        <taxon>Eukaryota</taxon>
        <taxon>Amoebozoa</taxon>
        <taxon>Tubulinea</taxon>
        <taxon>Elardia</taxon>
        <taxon>Arcellinida</taxon>
        <taxon>Sphaerothecina</taxon>
        <taxon>Arcellidae</taxon>
        <taxon>Arcella</taxon>
    </lineage>
</organism>